<evidence type="ECO:0000313" key="3">
    <source>
        <dbReference type="EMBL" id="MBA8931655.1"/>
    </source>
</evidence>
<feature type="region of interest" description="Disordered" evidence="1">
    <location>
        <begin position="248"/>
        <end position="271"/>
    </location>
</feature>
<evidence type="ECO:0000256" key="1">
    <source>
        <dbReference type="SAM" id="MobiDB-lite"/>
    </source>
</evidence>
<feature type="compositionally biased region" description="Gly residues" evidence="1">
    <location>
        <begin position="255"/>
        <end position="271"/>
    </location>
</feature>
<feature type="chain" id="PRO_5045478410" description="DUF5666 domain-containing protein" evidence="2">
    <location>
        <begin position="25"/>
        <end position="271"/>
    </location>
</feature>
<reference evidence="3 4" key="1">
    <citation type="submission" date="2020-08" db="EMBL/GenBank/DDBJ databases">
        <title>Genomic Encyclopedia of Archaeal and Bacterial Type Strains, Phase II (KMG-II): from individual species to whole genera.</title>
        <authorList>
            <person name="Goeker M."/>
        </authorList>
    </citation>
    <scope>NUCLEOTIDE SEQUENCE [LARGE SCALE GENOMIC DNA]</scope>
    <source>
        <strain evidence="3 4">DSM 43850</strain>
    </source>
</reference>
<feature type="region of interest" description="Disordered" evidence="1">
    <location>
        <begin position="130"/>
        <end position="170"/>
    </location>
</feature>
<gene>
    <name evidence="3" type="ORF">BC739_008907</name>
</gene>
<dbReference type="RefSeq" id="WP_182840417.1">
    <property type="nucleotide sequence ID" value="NZ_BAAABQ010000052.1"/>
</dbReference>
<feature type="signal peptide" evidence="2">
    <location>
        <begin position="1"/>
        <end position="24"/>
    </location>
</feature>
<name>A0ABR6BXT1_9PSEU</name>
<feature type="region of interest" description="Disordered" evidence="1">
    <location>
        <begin position="28"/>
        <end position="54"/>
    </location>
</feature>
<dbReference type="Proteomes" id="UP000517916">
    <property type="component" value="Unassembled WGS sequence"/>
</dbReference>
<organism evidence="3 4">
    <name type="scientific">Kutzneria viridogrisea</name>
    <dbReference type="NCBI Taxonomy" id="47990"/>
    <lineage>
        <taxon>Bacteria</taxon>
        <taxon>Bacillati</taxon>
        <taxon>Actinomycetota</taxon>
        <taxon>Actinomycetes</taxon>
        <taxon>Pseudonocardiales</taxon>
        <taxon>Pseudonocardiaceae</taxon>
        <taxon>Kutzneria</taxon>
    </lineage>
</organism>
<feature type="compositionally biased region" description="Low complexity" evidence="1">
    <location>
        <begin position="158"/>
        <end position="170"/>
    </location>
</feature>
<evidence type="ECO:0000313" key="4">
    <source>
        <dbReference type="Proteomes" id="UP000517916"/>
    </source>
</evidence>
<comment type="caution">
    <text evidence="3">The sequence shown here is derived from an EMBL/GenBank/DDBJ whole genome shotgun (WGS) entry which is preliminary data.</text>
</comment>
<keyword evidence="4" id="KW-1185">Reference proteome</keyword>
<accession>A0ABR6BXT1</accession>
<proteinExistence type="predicted"/>
<protein>
    <recommendedName>
        <fullName evidence="5">DUF5666 domain-containing protein</fullName>
    </recommendedName>
</protein>
<evidence type="ECO:0008006" key="5">
    <source>
        <dbReference type="Google" id="ProtNLM"/>
    </source>
</evidence>
<sequence>MSLHPAARRSGLVLVAGALSVTLAACGGGSSATPSGGTQAPSSSRGPGQGGTRPGAFGTVAAVTGSTAQVQNPQNGQVAVTFSDSTTFTETVSGALRDVTAGSCVEVTGTGPAVAGQPLTAKSVTITQAGTSGCRVPGNGGASRTPNPSRTPDPSRQPRPSGSASPSAAGRAFGTVSAVSANGFTTHGTSPAGGPAVDTAVTVDSATTFTKTVSANSSAVVVGVCVAAFGTADDTGAITAKSITVSKPGPNGCNAGFGQGGRRGGNGGNGG</sequence>
<dbReference type="EMBL" id="JACJID010000009">
    <property type="protein sequence ID" value="MBA8931655.1"/>
    <property type="molecule type" value="Genomic_DNA"/>
</dbReference>
<evidence type="ECO:0000256" key="2">
    <source>
        <dbReference type="SAM" id="SignalP"/>
    </source>
</evidence>
<keyword evidence="2" id="KW-0732">Signal</keyword>